<keyword evidence="4 10" id="KW-0812">Transmembrane</keyword>
<organism evidence="12 13">
    <name type="scientific">Dissophora globulifera</name>
    <dbReference type="NCBI Taxonomy" id="979702"/>
    <lineage>
        <taxon>Eukaryota</taxon>
        <taxon>Fungi</taxon>
        <taxon>Fungi incertae sedis</taxon>
        <taxon>Mucoromycota</taxon>
        <taxon>Mortierellomycotina</taxon>
        <taxon>Mortierellomycetes</taxon>
        <taxon>Mortierellales</taxon>
        <taxon>Mortierellaceae</taxon>
        <taxon>Dissophora</taxon>
    </lineage>
</organism>
<feature type="compositionally biased region" description="Acidic residues" evidence="9">
    <location>
        <begin position="625"/>
        <end position="638"/>
    </location>
</feature>
<evidence type="ECO:0000256" key="4">
    <source>
        <dbReference type="ARBA" id="ARBA00022692"/>
    </source>
</evidence>
<gene>
    <name evidence="12" type="ORF">BGZ99_007347</name>
</gene>
<evidence type="ECO:0000256" key="10">
    <source>
        <dbReference type="SAM" id="Phobius"/>
    </source>
</evidence>
<keyword evidence="8 10" id="KW-0472">Membrane</keyword>
<keyword evidence="6 10" id="KW-1133">Transmembrane helix</keyword>
<feature type="compositionally biased region" description="Basic and acidic residues" evidence="9">
    <location>
        <begin position="663"/>
        <end position="673"/>
    </location>
</feature>
<feature type="compositionally biased region" description="Basic and acidic residues" evidence="9">
    <location>
        <begin position="609"/>
        <end position="624"/>
    </location>
</feature>
<dbReference type="GO" id="GO:0046513">
    <property type="term" value="P:ceramide biosynthetic process"/>
    <property type="evidence" value="ECO:0007669"/>
    <property type="project" value="TreeGrafter"/>
</dbReference>
<evidence type="ECO:0000256" key="5">
    <source>
        <dbReference type="ARBA" id="ARBA00022919"/>
    </source>
</evidence>
<feature type="domain" description="Sphingomyelin synthase-like" evidence="11">
    <location>
        <begin position="240"/>
        <end position="308"/>
    </location>
</feature>
<evidence type="ECO:0000256" key="8">
    <source>
        <dbReference type="ARBA" id="ARBA00023136"/>
    </source>
</evidence>
<feature type="transmembrane region" description="Helical" evidence="10">
    <location>
        <begin position="547"/>
        <end position="568"/>
    </location>
</feature>
<dbReference type="Proteomes" id="UP000738325">
    <property type="component" value="Unassembled WGS sequence"/>
</dbReference>
<dbReference type="InterPro" id="IPR025749">
    <property type="entry name" value="Sphingomyelin_synth-like_dom"/>
</dbReference>
<comment type="similarity">
    <text evidence="2">Belongs to the sphingomyelin synthase family.</text>
</comment>
<name>A0A9P6RE30_9FUNG</name>
<dbReference type="GO" id="GO:0047493">
    <property type="term" value="F:ceramide cholinephosphotransferase activity"/>
    <property type="evidence" value="ECO:0007669"/>
    <property type="project" value="TreeGrafter"/>
</dbReference>
<evidence type="ECO:0000256" key="6">
    <source>
        <dbReference type="ARBA" id="ARBA00022989"/>
    </source>
</evidence>
<feature type="transmembrane region" description="Helical" evidence="10">
    <location>
        <begin position="158"/>
        <end position="178"/>
    </location>
</feature>
<dbReference type="GO" id="GO:0033188">
    <property type="term" value="F:sphingomyelin synthase activity"/>
    <property type="evidence" value="ECO:0007669"/>
    <property type="project" value="TreeGrafter"/>
</dbReference>
<feature type="region of interest" description="Disordered" evidence="9">
    <location>
        <begin position="574"/>
        <end position="673"/>
    </location>
</feature>
<evidence type="ECO:0000259" key="11">
    <source>
        <dbReference type="Pfam" id="PF14360"/>
    </source>
</evidence>
<feature type="transmembrane region" description="Helical" evidence="10">
    <location>
        <begin position="103"/>
        <end position="124"/>
    </location>
</feature>
<feature type="compositionally biased region" description="Basic and acidic residues" evidence="9">
    <location>
        <begin position="530"/>
        <end position="539"/>
    </location>
</feature>
<proteinExistence type="inferred from homology"/>
<dbReference type="Pfam" id="PF14360">
    <property type="entry name" value="PAP2_C"/>
    <property type="match status" value="1"/>
</dbReference>
<evidence type="ECO:0000256" key="3">
    <source>
        <dbReference type="ARBA" id="ARBA00022679"/>
    </source>
</evidence>
<feature type="transmembrane region" description="Helical" evidence="10">
    <location>
        <begin position="294"/>
        <end position="316"/>
    </location>
</feature>
<accession>A0A9P6RE30</accession>
<dbReference type="PANTHER" id="PTHR21290">
    <property type="entry name" value="SPHINGOMYELIN SYNTHETASE"/>
    <property type="match status" value="1"/>
</dbReference>
<evidence type="ECO:0000313" key="12">
    <source>
        <dbReference type="EMBL" id="KAG0315619.1"/>
    </source>
</evidence>
<dbReference type="AlphaFoldDB" id="A0A9P6RE30"/>
<dbReference type="GO" id="GO:0000139">
    <property type="term" value="C:Golgi membrane"/>
    <property type="evidence" value="ECO:0007669"/>
    <property type="project" value="TreeGrafter"/>
</dbReference>
<feature type="transmembrane region" description="Helical" evidence="10">
    <location>
        <begin position="267"/>
        <end position="288"/>
    </location>
</feature>
<comment type="caution">
    <text evidence="12">The sequence shown here is derived from an EMBL/GenBank/DDBJ whole genome shotgun (WGS) entry which is preliminary data.</text>
</comment>
<evidence type="ECO:0000313" key="13">
    <source>
        <dbReference type="Proteomes" id="UP000738325"/>
    </source>
</evidence>
<comment type="subcellular location">
    <subcellularLocation>
        <location evidence="1">Membrane</location>
        <topology evidence="1">Multi-pass membrane protein</topology>
    </subcellularLocation>
</comment>
<reference evidence="12" key="1">
    <citation type="journal article" date="2020" name="Fungal Divers.">
        <title>Resolving the Mortierellaceae phylogeny through synthesis of multi-gene phylogenetics and phylogenomics.</title>
        <authorList>
            <person name="Vandepol N."/>
            <person name="Liber J."/>
            <person name="Desiro A."/>
            <person name="Na H."/>
            <person name="Kennedy M."/>
            <person name="Barry K."/>
            <person name="Grigoriev I.V."/>
            <person name="Miller A.N."/>
            <person name="O'Donnell K."/>
            <person name="Stajich J.E."/>
            <person name="Bonito G."/>
        </authorList>
    </citation>
    <scope>NUCLEOTIDE SEQUENCE</scope>
    <source>
        <strain evidence="12">REB-010B</strain>
    </source>
</reference>
<feature type="compositionally biased region" description="Low complexity" evidence="9">
    <location>
        <begin position="519"/>
        <end position="529"/>
    </location>
</feature>
<dbReference type="OrthoDB" id="422827at2759"/>
<dbReference type="InterPro" id="IPR045221">
    <property type="entry name" value="Sphingomyelin_synth-like"/>
</dbReference>
<evidence type="ECO:0000256" key="2">
    <source>
        <dbReference type="ARBA" id="ARBA00005441"/>
    </source>
</evidence>
<keyword evidence="3" id="KW-0808">Transferase</keyword>
<protein>
    <recommendedName>
        <fullName evidence="11">Sphingomyelin synthase-like domain-containing protein</fullName>
    </recommendedName>
</protein>
<dbReference type="GO" id="GO:0005789">
    <property type="term" value="C:endoplasmic reticulum membrane"/>
    <property type="evidence" value="ECO:0007669"/>
    <property type="project" value="TreeGrafter"/>
</dbReference>
<feature type="region of interest" description="Disordered" evidence="9">
    <location>
        <begin position="507"/>
        <end position="539"/>
    </location>
</feature>
<sequence>MVSHDTIRQLDDDHDCVCTTYTSSNNSLDLDYVAHQECLNRLSNTSTLVSPSLYASQSTLSDIKTAPAKPNAALKKRKQHSVAASASKKGLLYRFMHSESGRLVCAVVYFVVVCIGMAFCNQLSDNRWVETEYTHVFLRDRGFDVIEAMADIQPANTFVMTSIVFSVIGIGMICPSWTMRAIVLRRMLWVIGTLSAFRALTLSVTTLPTPKEECRPTLKTGFWDMFMVSLQMIPGTVEACTDDIFSGHTVFMVSCAIQWRLYCKNKWVTYFSYLYISFGLYFVVATRLHYTVDVVLAVFITFATWSLYIGMIDVVMEHEYFGIQSHHEKYAAFDAITDDYEFTQVVGDEESDARYIRGGPAAGVAPSGSYDLHARRRQLEHYMNRLRGPRIGYELGEHDRVAFLPMQFNLWLKCLIRWCDGLDLRMRPVEFERSADNLSRWEEYVLRYRSEQVSASVRSGTHSTLKHRKMNEGFEEEDDGVEQVYYREGLRFESTHVHDYSNDALERQQQQGRWRSVPTRSATSHSSRSATKDKNPKWTDNNRKLRILKIALIVFVNAILLAKVVQVIHNRAEAAQSSHWPKDMESYPGGTIYKNDSEPPVLATPDSQLQREHSNFEGPDHSHDAEEDVQIEQEEEESEYRREHERRHYRHHRHQGEHRHHRAEREWIPEGAI</sequence>
<dbReference type="EMBL" id="JAAAIP010000526">
    <property type="protein sequence ID" value="KAG0315619.1"/>
    <property type="molecule type" value="Genomic_DNA"/>
</dbReference>
<evidence type="ECO:0000256" key="7">
    <source>
        <dbReference type="ARBA" id="ARBA00023098"/>
    </source>
</evidence>
<evidence type="ECO:0000256" key="9">
    <source>
        <dbReference type="SAM" id="MobiDB-lite"/>
    </source>
</evidence>
<feature type="compositionally biased region" description="Basic residues" evidence="9">
    <location>
        <begin position="644"/>
        <end position="662"/>
    </location>
</feature>
<dbReference type="GO" id="GO:0005886">
    <property type="term" value="C:plasma membrane"/>
    <property type="evidence" value="ECO:0007669"/>
    <property type="project" value="TreeGrafter"/>
</dbReference>
<keyword evidence="5" id="KW-0746">Sphingolipid metabolism</keyword>
<dbReference type="PANTHER" id="PTHR21290:SF25">
    <property type="entry name" value="SPHINGOMYELIN SYNTHASE-RELATED PROTEIN 1"/>
    <property type="match status" value="1"/>
</dbReference>
<evidence type="ECO:0000256" key="1">
    <source>
        <dbReference type="ARBA" id="ARBA00004141"/>
    </source>
</evidence>
<keyword evidence="7" id="KW-0443">Lipid metabolism</keyword>
<keyword evidence="13" id="KW-1185">Reference proteome</keyword>